<proteinExistence type="inferred from homology"/>
<gene>
    <name evidence="7" type="ORF">WMO46_09705</name>
</gene>
<name>A0ABV1GXS9_9BACT</name>
<dbReference type="PANTHER" id="PTHR43817:SF1">
    <property type="entry name" value="HYDROLASE, FAMILY 43, PUTATIVE (AFU_ORTHOLOGUE AFUA_3G01660)-RELATED"/>
    <property type="match status" value="1"/>
</dbReference>
<dbReference type="Proteomes" id="UP001460202">
    <property type="component" value="Unassembled WGS sequence"/>
</dbReference>
<protein>
    <submittedName>
        <fullName evidence="7">Glycoside hydrolase family 43 protein</fullName>
    </submittedName>
</protein>
<dbReference type="EMBL" id="JBBMFL010000010">
    <property type="protein sequence ID" value="MEQ2545221.1"/>
    <property type="molecule type" value="Genomic_DNA"/>
</dbReference>
<dbReference type="PANTHER" id="PTHR43817">
    <property type="entry name" value="GLYCOSYL HYDROLASE"/>
    <property type="match status" value="1"/>
</dbReference>
<dbReference type="Gene3D" id="2.115.10.20">
    <property type="entry name" value="Glycosyl hydrolase domain, family 43"/>
    <property type="match status" value="1"/>
</dbReference>
<evidence type="ECO:0000313" key="8">
    <source>
        <dbReference type="Proteomes" id="UP001460202"/>
    </source>
</evidence>
<organism evidence="7 8">
    <name type="scientific">Alistipes intestinihominis</name>
    <dbReference type="NCBI Taxonomy" id="3133172"/>
    <lineage>
        <taxon>Bacteria</taxon>
        <taxon>Pseudomonadati</taxon>
        <taxon>Bacteroidota</taxon>
        <taxon>Bacteroidia</taxon>
        <taxon>Bacteroidales</taxon>
        <taxon>Rikenellaceae</taxon>
        <taxon>Alistipes</taxon>
    </lineage>
</organism>
<dbReference type="CDD" id="cd18820">
    <property type="entry name" value="GH43_LbAraf43-like"/>
    <property type="match status" value="1"/>
</dbReference>
<keyword evidence="3 5" id="KW-0378">Hydrolase</keyword>
<accession>A0ABV1GXS9</accession>
<keyword evidence="8" id="KW-1185">Reference proteome</keyword>
<evidence type="ECO:0000313" key="7">
    <source>
        <dbReference type="EMBL" id="MEQ2545221.1"/>
    </source>
</evidence>
<evidence type="ECO:0000256" key="3">
    <source>
        <dbReference type="ARBA" id="ARBA00022801"/>
    </source>
</evidence>
<comment type="caution">
    <text evidence="7">The sequence shown here is derived from an EMBL/GenBank/DDBJ whole genome shotgun (WGS) entry which is preliminary data.</text>
</comment>
<evidence type="ECO:0000256" key="1">
    <source>
        <dbReference type="ARBA" id="ARBA00009865"/>
    </source>
</evidence>
<sequence>MKTPVHTASLRRTAGRIISTLLLLCTACAGKETAGDDTFENPVVLKYENTSIYFHEGTYYYVTNSNGNLELYAGADPTRLEQSTPSTVCRVRAEYGLLHIWHPQIVNIRGKWYIYLSADDGNTDNHRIYVLENAEQDPRDGAFTMRGRIRTDPEDNWAIHPYAFEYDGELYLIWSGWESRRVYAETQGIYIARLENPWTQCTPRVRISAPEHEWERQWVNPDGYKTAYPVYVNEAPFFFGNDRTDRLYIYYSASAMWTPYYAIGELSAAKGCDLLNAASWKKKSKPVFTMTDPSWKKTPDARTASAPGVYAPGYPFIIPSPDGTEYFLVYMARNIVGDPYRPYSRTVRMQKIGFSTEGTPELGSPEPIGKALKKPSGIKTESQNQHNDESK</sequence>
<comment type="similarity">
    <text evidence="1 5">Belongs to the glycosyl hydrolase 43 family.</text>
</comment>
<dbReference type="InterPro" id="IPR006710">
    <property type="entry name" value="Glyco_hydro_43"/>
</dbReference>
<keyword evidence="2" id="KW-0732">Signal</keyword>
<feature type="region of interest" description="Disordered" evidence="6">
    <location>
        <begin position="355"/>
        <end position="391"/>
    </location>
</feature>
<dbReference type="InterPro" id="IPR023296">
    <property type="entry name" value="Glyco_hydro_beta-prop_sf"/>
</dbReference>
<evidence type="ECO:0000256" key="6">
    <source>
        <dbReference type="SAM" id="MobiDB-lite"/>
    </source>
</evidence>
<dbReference type="SUPFAM" id="SSF75005">
    <property type="entry name" value="Arabinanase/levansucrase/invertase"/>
    <property type="match status" value="1"/>
</dbReference>
<evidence type="ECO:0000256" key="5">
    <source>
        <dbReference type="RuleBase" id="RU361187"/>
    </source>
</evidence>
<dbReference type="RefSeq" id="WP_019150105.1">
    <property type="nucleotide sequence ID" value="NZ_JBBMFL010000010.1"/>
</dbReference>
<dbReference type="GO" id="GO:0016787">
    <property type="term" value="F:hydrolase activity"/>
    <property type="evidence" value="ECO:0007669"/>
    <property type="project" value="UniProtKB-KW"/>
</dbReference>
<evidence type="ECO:0000256" key="4">
    <source>
        <dbReference type="ARBA" id="ARBA00023295"/>
    </source>
</evidence>
<evidence type="ECO:0000256" key="2">
    <source>
        <dbReference type="ARBA" id="ARBA00022729"/>
    </source>
</evidence>
<keyword evidence="4 5" id="KW-0326">Glycosidase</keyword>
<reference evidence="7 8" key="1">
    <citation type="submission" date="2024-03" db="EMBL/GenBank/DDBJ databases">
        <title>Human intestinal bacterial collection.</title>
        <authorList>
            <person name="Pauvert C."/>
            <person name="Hitch T.C.A."/>
            <person name="Clavel T."/>
        </authorList>
    </citation>
    <scope>NUCLEOTIDE SEQUENCE [LARGE SCALE GENOMIC DNA]</scope>
    <source>
        <strain evidence="7 8">CLA-KB-H122</strain>
    </source>
</reference>
<dbReference type="Pfam" id="PF04616">
    <property type="entry name" value="Glyco_hydro_43"/>
    <property type="match status" value="1"/>
</dbReference>